<accession>A0A4C1YVH1</accession>
<feature type="region of interest" description="Disordered" evidence="1">
    <location>
        <begin position="64"/>
        <end position="136"/>
    </location>
</feature>
<feature type="compositionally biased region" description="Basic and acidic residues" evidence="1">
    <location>
        <begin position="116"/>
        <end position="136"/>
    </location>
</feature>
<feature type="compositionally biased region" description="Polar residues" evidence="1">
    <location>
        <begin position="83"/>
        <end position="100"/>
    </location>
</feature>
<dbReference type="EMBL" id="BGZK01001447">
    <property type="protein sequence ID" value="GBP80138.1"/>
    <property type="molecule type" value="Genomic_DNA"/>
</dbReference>
<sequence length="136" mass="15297">MARVLFGFEDTGREHSFQGTRRAVCVYENQTIPINLEQCALASIYLEQYVTCGYGNAGRKGVQGFRRGGGRRCRRGRRFVPRPSSNRPREATQTSSSAEMVTNDAVRAEVMGSKLSDNRKQQRACREGATDFGFHR</sequence>
<evidence type="ECO:0000313" key="2">
    <source>
        <dbReference type="EMBL" id="GBP80138.1"/>
    </source>
</evidence>
<evidence type="ECO:0000256" key="1">
    <source>
        <dbReference type="SAM" id="MobiDB-lite"/>
    </source>
</evidence>
<dbReference type="Proteomes" id="UP000299102">
    <property type="component" value="Unassembled WGS sequence"/>
</dbReference>
<protein>
    <submittedName>
        <fullName evidence="2">Uncharacterized protein</fullName>
    </submittedName>
</protein>
<dbReference type="AlphaFoldDB" id="A0A4C1YVH1"/>
<reference evidence="2 3" key="1">
    <citation type="journal article" date="2019" name="Commun. Biol.">
        <title>The bagworm genome reveals a unique fibroin gene that provides high tensile strength.</title>
        <authorList>
            <person name="Kono N."/>
            <person name="Nakamura H."/>
            <person name="Ohtoshi R."/>
            <person name="Tomita M."/>
            <person name="Numata K."/>
            <person name="Arakawa K."/>
        </authorList>
    </citation>
    <scope>NUCLEOTIDE SEQUENCE [LARGE SCALE GENOMIC DNA]</scope>
</reference>
<keyword evidence="3" id="KW-1185">Reference proteome</keyword>
<feature type="compositionally biased region" description="Basic residues" evidence="1">
    <location>
        <begin position="68"/>
        <end position="80"/>
    </location>
</feature>
<proteinExistence type="predicted"/>
<comment type="caution">
    <text evidence="2">The sequence shown here is derived from an EMBL/GenBank/DDBJ whole genome shotgun (WGS) entry which is preliminary data.</text>
</comment>
<gene>
    <name evidence="2" type="ORF">EVAR_56007_1</name>
</gene>
<organism evidence="2 3">
    <name type="scientific">Eumeta variegata</name>
    <name type="common">Bagworm moth</name>
    <name type="synonym">Eumeta japonica</name>
    <dbReference type="NCBI Taxonomy" id="151549"/>
    <lineage>
        <taxon>Eukaryota</taxon>
        <taxon>Metazoa</taxon>
        <taxon>Ecdysozoa</taxon>
        <taxon>Arthropoda</taxon>
        <taxon>Hexapoda</taxon>
        <taxon>Insecta</taxon>
        <taxon>Pterygota</taxon>
        <taxon>Neoptera</taxon>
        <taxon>Endopterygota</taxon>
        <taxon>Lepidoptera</taxon>
        <taxon>Glossata</taxon>
        <taxon>Ditrysia</taxon>
        <taxon>Tineoidea</taxon>
        <taxon>Psychidae</taxon>
        <taxon>Oiketicinae</taxon>
        <taxon>Eumeta</taxon>
    </lineage>
</organism>
<evidence type="ECO:0000313" key="3">
    <source>
        <dbReference type="Proteomes" id="UP000299102"/>
    </source>
</evidence>
<name>A0A4C1YVH1_EUMVA</name>